<evidence type="ECO:0000256" key="9">
    <source>
        <dbReference type="SAM" id="Coils"/>
    </source>
</evidence>
<dbReference type="Proteomes" id="UP001620626">
    <property type="component" value="Unassembled WGS sequence"/>
</dbReference>
<evidence type="ECO:0000256" key="5">
    <source>
        <dbReference type="ARBA" id="ARBA00022927"/>
    </source>
</evidence>
<keyword evidence="5" id="KW-0653">Protein transport</keyword>
<feature type="coiled-coil region" evidence="9">
    <location>
        <begin position="415"/>
        <end position="446"/>
    </location>
</feature>
<dbReference type="SMART" id="SM00762">
    <property type="entry name" value="Cog4"/>
    <property type="match status" value="1"/>
</dbReference>
<reference evidence="12 13" key="1">
    <citation type="submission" date="2024-10" db="EMBL/GenBank/DDBJ databases">
        <authorList>
            <person name="Kim D."/>
        </authorList>
    </citation>
    <scope>NUCLEOTIDE SEQUENCE [LARGE SCALE GENOMIC DNA]</scope>
    <source>
        <strain evidence="12">BH-2024</strain>
    </source>
</reference>
<dbReference type="AlphaFoldDB" id="A0ABD2IGA8"/>
<dbReference type="Pfam" id="PF20662">
    <property type="entry name" value="COG4_C"/>
    <property type="match status" value="1"/>
</dbReference>
<comment type="similarity">
    <text evidence="2">Belongs to the COG4 family.</text>
</comment>
<dbReference type="InterPro" id="IPR048684">
    <property type="entry name" value="COG4_C"/>
</dbReference>
<name>A0ABD2IGA8_9BILA</name>
<dbReference type="InterPro" id="IPR013167">
    <property type="entry name" value="COG4_M"/>
</dbReference>
<keyword evidence="7" id="KW-0472">Membrane</keyword>
<comment type="subcellular location">
    <subcellularLocation>
        <location evidence="1">Golgi apparatus membrane</location>
        <topology evidence="1">Peripheral membrane protein</topology>
    </subcellularLocation>
</comment>
<sequence>MDDLNETTTDLKWRPADRANDDSKSLKPLTDIERQMNEIRTELFMARQEEEVIIARIKDEFRQTQKVLGTDNFQRLFDQSVARINAEFERVGSNARQLANSLDSVSGLAQNISCRVVALDLGKSRVVECLQRVNDLKDLGTCAFGVQEALRAEKYEEAAQHIHRFLTLDTAVFKMGDHRESKDAGYSVKNSYEILRSATSELKRIIEQRFDEAQSSGDVASMERFFKLFPLINEHNSGLQRPVETDDKRKNVLYADTLTMLFEGVARIIELHQPIIENFYGPEKLLLLIELIQPECDKQCVRVLNTFIQRRHFEEKAQQVFTLIDNTRPISSNLVQTQQNSNATIDAIELDLLLSEVTLMHTRAELFWRFLRRRLCRQAKETANKSLDEDQEKSETERHMMGKVAEQMDESTDGFDEDEQQRRDHIEKLRKQREEHAIKLDAVLNRSGLSTKMQELMGKFVLVEQFYMTQSVRKAIDMDSVEEGALTSTLLDDVFFIVRKSIRRSISSSSVDCVCAMLNNGATLLETDFLKYISAPIKSGYPSTGWSAESAYQTAQNVMQGKGEVVGGLEKQRSAFITSLNNLRSSIDCVNTLKSGLSEDFRKNLTQISSNDTRKLDNAMSQFDDFARRLEQHANLGIGKLCDALFKPKLKSAAEAFLEVPHCLSDEQLAEFELDDPFISQFVVQLDRLVAQFEALLVPENNQSLLVSISAECVQQLERVVFKCTFNRLGALQLDKEFRELSSYLTSLAGWNVREKCLRLSQMIALLNSESLDEAVEFVKHLQETGPSPSVLPVVNISLNDAQRTLHLRNDFSRDQISVKMKILKA</sequence>
<keyword evidence="9" id="KW-0175">Coiled coil</keyword>
<evidence type="ECO:0000256" key="7">
    <source>
        <dbReference type="ARBA" id="ARBA00023136"/>
    </source>
</evidence>
<dbReference type="Pfam" id="PF20663">
    <property type="entry name" value="COG4_N"/>
    <property type="match status" value="1"/>
</dbReference>
<dbReference type="EMBL" id="JBICBT010001193">
    <property type="protein sequence ID" value="KAL3079214.1"/>
    <property type="molecule type" value="Genomic_DNA"/>
</dbReference>
<evidence type="ECO:0000256" key="8">
    <source>
        <dbReference type="ARBA" id="ARBA00031340"/>
    </source>
</evidence>
<evidence type="ECO:0000256" key="2">
    <source>
        <dbReference type="ARBA" id="ARBA00009215"/>
    </source>
</evidence>
<keyword evidence="13" id="KW-1185">Reference proteome</keyword>
<dbReference type="GO" id="GO:0000139">
    <property type="term" value="C:Golgi membrane"/>
    <property type="evidence" value="ECO:0007669"/>
    <property type="project" value="UniProtKB-SubCell"/>
</dbReference>
<feature type="compositionally biased region" description="Basic and acidic residues" evidence="10">
    <location>
        <begin position="9"/>
        <end position="26"/>
    </location>
</feature>
<dbReference type="GO" id="GO:0015031">
    <property type="term" value="P:protein transport"/>
    <property type="evidence" value="ECO:0007669"/>
    <property type="project" value="UniProtKB-KW"/>
</dbReference>
<protein>
    <recommendedName>
        <fullName evidence="3">Conserved oligomeric Golgi complex subunit 4</fullName>
    </recommendedName>
    <alternativeName>
        <fullName evidence="8">Component of oligomeric Golgi complex 4</fullName>
    </alternativeName>
</protein>
<dbReference type="InterPro" id="IPR048682">
    <property type="entry name" value="COG4"/>
</dbReference>
<dbReference type="Gene3D" id="1.10.287.1060">
    <property type="entry name" value="ESAT-6-like"/>
    <property type="match status" value="1"/>
</dbReference>
<organism evidence="12 13">
    <name type="scientific">Heterodera trifolii</name>
    <dbReference type="NCBI Taxonomy" id="157864"/>
    <lineage>
        <taxon>Eukaryota</taxon>
        <taxon>Metazoa</taxon>
        <taxon>Ecdysozoa</taxon>
        <taxon>Nematoda</taxon>
        <taxon>Chromadorea</taxon>
        <taxon>Rhabditida</taxon>
        <taxon>Tylenchina</taxon>
        <taxon>Tylenchomorpha</taxon>
        <taxon>Tylenchoidea</taxon>
        <taxon>Heteroderidae</taxon>
        <taxon>Heteroderinae</taxon>
        <taxon>Heterodera</taxon>
    </lineage>
</organism>
<feature type="domain" description="COG4 transport protein middle alpha-helical bundle" evidence="11">
    <location>
        <begin position="195"/>
        <end position="538"/>
    </location>
</feature>
<evidence type="ECO:0000256" key="10">
    <source>
        <dbReference type="SAM" id="MobiDB-lite"/>
    </source>
</evidence>
<evidence type="ECO:0000256" key="4">
    <source>
        <dbReference type="ARBA" id="ARBA00022448"/>
    </source>
</evidence>
<evidence type="ECO:0000313" key="12">
    <source>
        <dbReference type="EMBL" id="KAL3079214.1"/>
    </source>
</evidence>
<evidence type="ECO:0000256" key="3">
    <source>
        <dbReference type="ARBA" id="ARBA00020975"/>
    </source>
</evidence>
<dbReference type="Gene3D" id="1.20.58.1970">
    <property type="match status" value="1"/>
</dbReference>
<dbReference type="PANTHER" id="PTHR24016">
    <property type="entry name" value="CONSERVED OLIGOMERIC GOLGI COMPLEX SUBUNIT 4"/>
    <property type="match status" value="1"/>
</dbReference>
<evidence type="ECO:0000256" key="6">
    <source>
        <dbReference type="ARBA" id="ARBA00023034"/>
    </source>
</evidence>
<dbReference type="PANTHER" id="PTHR24016:SF0">
    <property type="entry name" value="CONSERVED OLIGOMERIC GOLGI COMPLEX SUBUNIT 4"/>
    <property type="match status" value="1"/>
</dbReference>
<proteinExistence type="inferred from homology"/>
<accession>A0ABD2IGA8</accession>
<evidence type="ECO:0000256" key="1">
    <source>
        <dbReference type="ARBA" id="ARBA00004395"/>
    </source>
</evidence>
<evidence type="ECO:0000259" key="11">
    <source>
        <dbReference type="SMART" id="SM00762"/>
    </source>
</evidence>
<evidence type="ECO:0000313" key="13">
    <source>
        <dbReference type="Proteomes" id="UP001620626"/>
    </source>
</evidence>
<keyword evidence="6" id="KW-0333">Golgi apparatus</keyword>
<keyword evidence="4" id="KW-0813">Transport</keyword>
<dbReference type="InterPro" id="IPR048680">
    <property type="entry name" value="COG4_N"/>
</dbReference>
<gene>
    <name evidence="12" type="ORF">niasHT_039623</name>
</gene>
<feature type="region of interest" description="Disordered" evidence="10">
    <location>
        <begin position="1"/>
        <end position="26"/>
    </location>
</feature>
<comment type="caution">
    <text evidence="12">The sequence shown here is derived from an EMBL/GenBank/DDBJ whole genome shotgun (WGS) entry which is preliminary data.</text>
</comment>
<dbReference type="Pfam" id="PF08318">
    <property type="entry name" value="COG4_m"/>
    <property type="match status" value="1"/>
</dbReference>